<keyword evidence="3" id="KW-0808">Transferase</keyword>
<feature type="transmembrane region" description="Helical" evidence="2">
    <location>
        <begin position="222"/>
        <end position="243"/>
    </location>
</feature>
<reference evidence="3 4" key="1">
    <citation type="journal article" date="2013" name="Genome Announc.">
        <title>Whole-Genome Shotgun Assembly and Analysis of the Genome of Streptomyces mobaraensis DSM 40847, a Strain for Industrial Production of Microbial Transglutaminase.</title>
        <authorList>
            <person name="Yang H."/>
            <person name="He T."/>
            <person name="Wu W."/>
            <person name="Zhu W."/>
            <person name="Lu B."/>
            <person name="Sun W."/>
        </authorList>
    </citation>
    <scope>NUCLEOTIDE SEQUENCE [LARGE SCALE GENOMIC DNA]</scope>
    <source>
        <strain evidence="3 4">DSM 40847</strain>
    </source>
</reference>
<comment type="caution">
    <text evidence="3">The sequence shown here is derived from an EMBL/GenBank/DDBJ whole genome shotgun (WGS) entry which is preliminary data.</text>
</comment>
<evidence type="ECO:0000313" key="3">
    <source>
        <dbReference type="EMBL" id="EME96377.1"/>
    </source>
</evidence>
<sequence>TGGRPAGDLVGPGWLPAPLVEQVSRQAVELLGLEGGGVPSGSSGGAFGPATGYAPTEWGGGPPTAGDGGGSGPDGTNVPGGPGGTGGGNGGPAGAREPAGAGGAFGVPPAPPPGSYAEWPGGALPARDGSGPGEAYGLAGGAYGPGEGVSGRGGGAYDRDEGAYGLAGDAYGRGGDVYDASGAKTHGGPGAGPYSDRGPYGDRGPAPAGPGKRSARRRVLRVVLPAAGAVVAVLAVLLGLGVWPFERGDGHGGEAEGSAGSAAPAEGDVPRGFVGTWTGGIKQRDGTPNGTVTSVIGQGRKGEYVVRNSYDVLGVFQCRAKAALRSATATRITLREVADGPKAAGCTGSEATLVYTLGSDGTLSYASDDAQGGSPTATLTRSGG</sequence>
<feature type="region of interest" description="Disordered" evidence="1">
    <location>
        <begin position="365"/>
        <end position="384"/>
    </location>
</feature>
<keyword evidence="2" id="KW-1133">Transmembrane helix</keyword>
<evidence type="ECO:0000256" key="1">
    <source>
        <dbReference type="SAM" id="MobiDB-lite"/>
    </source>
</evidence>
<dbReference type="GO" id="GO:0004674">
    <property type="term" value="F:protein serine/threonine kinase activity"/>
    <property type="evidence" value="ECO:0007669"/>
    <property type="project" value="UniProtKB-KW"/>
</dbReference>
<feature type="region of interest" description="Disordered" evidence="1">
    <location>
        <begin position="41"/>
        <end position="132"/>
    </location>
</feature>
<feature type="non-terminal residue" evidence="3">
    <location>
        <position position="1"/>
    </location>
</feature>
<keyword evidence="3" id="KW-0723">Serine/threonine-protein kinase</keyword>
<proteinExistence type="predicted"/>
<dbReference type="eggNOG" id="COG0515">
    <property type="taxonomic scope" value="Bacteria"/>
</dbReference>
<name>M3AS28_STRM1</name>
<feature type="compositionally biased region" description="Gly residues" evidence="1">
    <location>
        <begin position="58"/>
        <end position="93"/>
    </location>
</feature>
<accession>M3AS28</accession>
<keyword evidence="3" id="KW-0418">Kinase</keyword>
<dbReference type="AlphaFoldDB" id="M3AS28"/>
<gene>
    <name evidence="3" type="ORF">H340_31785</name>
</gene>
<feature type="compositionally biased region" description="Polar residues" evidence="1">
    <location>
        <begin position="373"/>
        <end position="384"/>
    </location>
</feature>
<feature type="region of interest" description="Disordered" evidence="1">
    <location>
        <begin position="182"/>
        <end position="215"/>
    </location>
</feature>
<keyword evidence="2" id="KW-0812">Transmembrane</keyword>
<dbReference type="EMBL" id="AORZ01000225">
    <property type="protein sequence ID" value="EME96377.1"/>
    <property type="molecule type" value="Genomic_DNA"/>
</dbReference>
<evidence type="ECO:0000313" key="4">
    <source>
        <dbReference type="Proteomes" id="UP000011740"/>
    </source>
</evidence>
<organism evidence="3 4">
    <name type="scientific">Streptomyces mobaraensis (strain ATCC 29032 / DSM 40847 / JCM 4168 / NBRC 13819 / NCIMB 11159 / IPCR 16-22)</name>
    <dbReference type="NCBI Taxonomy" id="1223523"/>
    <lineage>
        <taxon>Bacteria</taxon>
        <taxon>Bacillati</taxon>
        <taxon>Actinomycetota</taxon>
        <taxon>Actinomycetes</taxon>
        <taxon>Kitasatosporales</taxon>
        <taxon>Streptomycetaceae</taxon>
        <taxon>Streptomyces</taxon>
    </lineage>
</organism>
<keyword evidence="2" id="KW-0472">Membrane</keyword>
<evidence type="ECO:0000256" key="2">
    <source>
        <dbReference type="SAM" id="Phobius"/>
    </source>
</evidence>
<dbReference type="Proteomes" id="UP000011740">
    <property type="component" value="Unassembled WGS sequence"/>
</dbReference>
<protein>
    <submittedName>
        <fullName evidence="3">Serine/threonine protein kinase</fullName>
    </submittedName>
</protein>
<dbReference type="PATRIC" id="fig|1223523.3.peg.6436"/>